<proteinExistence type="inferred from homology"/>
<comment type="function">
    <text evidence="1 8">Specifically methylates the guanine in position 966 of 16S rRNA in the assembled 30S particle.</text>
</comment>
<dbReference type="CDD" id="cd02440">
    <property type="entry name" value="AdoMet_MTases"/>
    <property type="match status" value="1"/>
</dbReference>
<dbReference type="Pfam" id="PF03602">
    <property type="entry name" value="Cons_hypoth95"/>
    <property type="match status" value="1"/>
</dbReference>
<feature type="region of interest" description="Disordered" evidence="9">
    <location>
        <begin position="186"/>
        <end position="208"/>
    </location>
</feature>
<dbReference type="PIRSF" id="PIRSF004553">
    <property type="entry name" value="CHP00095"/>
    <property type="match status" value="1"/>
</dbReference>
<evidence type="ECO:0000256" key="3">
    <source>
        <dbReference type="ARBA" id="ARBA00012141"/>
    </source>
</evidence>
<keyword evidence="8" id="KW-0949">S-adenosyl-L-methionine</keyword>
<evidence type="ECO:0000256" key="7">
    <source>
        <dbReference type="ARBA" id="ARBA00048326"/>
    </source>
</evidence>
<gene>
    <name evidence="10" type="ORF">N787_07575</name>
</gene>
<evidence type="ECO:0000313" key="11">
    <source>
        <dbReference type="Proteomes" id="UP000029393"/>
    </source>
</evidence>
<evidence type="ECO:0000256" key="1">
    <source>
        <dbReference type="ARBA" id="ARBA00002649"/>
    </source>
</evidence>
<dbReference type="STRING" id="1384056.N787_07575"/>
<dbReference type="Gene3D" id="3.40.50.150">
    <property type="entry name" value="Vaccinia Virus protein VP39"/>
    <property type="match status" value="1"/>
</dbReference>
<evidence type="ECO:0000256" key="8">
    <source>
        <dbReference type="PIRNR" id="PIRNR004553"/>
    </source>
</evidence>
<dbReference type="Proteomes" id="UP000029393">
    <property type="component" value="Unassembled WGS sequence"/>
</dbReference>
<dbReference type="AlphaFoldDB" id="A0A091B8F3"/>
<keyword evidence="6 8" id="KW-0808">Transferase</keyword>
<keyword evidence="8" id="KW-0698">rRNA processing</keyword>
<dbReference type="OrthoDB" id="9803017at2"/>
<dbReference type="GO" id="GO:0003676">
    <property type="term" value="F:nucleic acid binding"/>
    <property type="evidence" value="ECO:0007669"/>
    <property type="project" value="InterPro"/>
</dbReference>
<dbReference type="eggNOG" id="COG0742">
    <property type="taxonomic scope" value="Bacteria"/>
</dbReference>
<evidence type="ECO:0000256" key="4">
    <source>
        <dbReference type="ARBA" id="ARBA00013682"/>
    </source>
</evidence>
<protein>
    <recommendedName>
        <fullName evidence="4 8">Ribosomal RNA small subunit methyltransferase D</fullName>
        <ecNumber evidence="3 8">2.1.1.171</ecNumber>
    </recommendedName>
</protein>
<dbReference type="InterPro" id="IPR002052">
    <property type="entry name" value="DNA_methylase_N6_adenine_CS"/>
</dbReference>
<feature type="compositionally biased region" description="Polar residues" evidence="9">
    <location>
        <begin position="198"/>
        <end position="208"/>
    </location>
</feature>
<dbReference type="PANTHER" id="PTHR43542">
    <property type="entry name" value="METHYLTRANSFERASE"/>
    <property type="match status" value="1"/>
</dbReference>
<dbReference type="RefSeq" id="WP_034210381.1">
    <property type="nucleotide sequence ID" value="NZ_AVCK01000006.1"/>
</dbReference>
<evidence type="ECO:0000256" key="5">
    <source>
        <dbReference type="ARBA" id="ARBA00022603"/>
    </source>
</evidence>
<dbReference type="PATRIC" id="fig|1384056.3.peg.381"/>
<keyword evidence="11" id="KW-1185">Reference proteome</keyword>
<dbReference type="GO" id="GO:0052913">
    <property type="term" value="F:16S rRNA (guanine(966)-N(2))-methyltransferase activity"/>
    <property type="evidence" value="ECO:0007669"/>
    <property type="project" value="UniProtKB-EC"/>
</dbReference>
<dbReference type="InterPro" id="IPR004398">
    <property type="entry name" value="RNA_MeTrfase_RsmD"/>
</dbReference>
<name>A0A091B8F3_9GAMM</name>
<dbReference type="PANTHER" id="PTHR43542:SF1">
    <property type="entry name" value="METHYLTRANSFERASE"/>
    <property type="match status" value="1"/>
</dbReference>
<sequence length="208" mass="22089">MNPRPPGSVRIIAGHLRGSKLAVPDRPGLRPSSDRVRETLFNWLQAATPGARVLDLFAGTGALGFEAASRGAAGVLMVERVPALAEALRANAARLKVASARVEVADALAWLQRAPGEAFDLVFVDPPFDAGLWDLALARLGPWLAPGAWIYVESPVNASPSVPDGWRLHREGRTREVRFALFQAGNGRAEASADTLAGDSTPQGETPE</sequence>
<dbReference type="EMBL" id="AVCK01000006">
    <property type="protein sequence ID" value="KFN47792.1"/>
    <property type="molecule type" value="Genomic_DNA"/>
</dbReference>
<comment type="similarity">
    <text evidence="2 8">Belongs to the methyltransferase superfamily. RsmD family.</text>
</comment>
<comment type="caution">
    <text evidence="10">The sequence shown here is derived from an EMBL/GenBank/DDBJ whole genome shotgun (WGS) entry which is preliminary data.</text>
</comment>
<evidence type="ECO:0000256" key="6">
    <source>
        <dbReference type="ARBA" id="ARBA00022679"/>
    </source>
</evidence>
<dbReference type="SUPFAM" id="SSF53335">
    <property type="entry name" value="S-adenosyl-L-methionine-dependent methyltransferases"/>
    <property type="match status" value="1"/>
</dbReference>
<dbReference type="NCBIfam" id="TIGR00095">
    <property type="entry name" value="16S rRNA (guanine(966)-N(2))-methyltransferase RsmD"/>
    <property type="match status" value="1"/>
</dbReference>
<evidence type="ECO:0000256" key="2">
    <source>
        <dbReference type="ARBA" id="ARBA00005269"/>
    </source>
</evidence>
<evidence type="ECO:0000313" key="10">
    <source>
        <dbReference type="EMBL" id="KFN47792.1"/>
    </source>
</evidence>
<dbReference type="InterPro" id="IPR029063">
    <property type="entry name" value="SAM-dependent_MTases_sf"/>
</dbReference>
<accession>A0A091B8F3</accession>
<dbReference type="PROSITE" id="PS00092">
    <property type="entry name" value="N6_MTASE"/>
    <property type="match status" value="1"/>
</dbReference>
<keyword evidence="5 8" id="KW-0489">Methyltransferase</keyword>
<comment type="catalytic activity">
    <reaction evidence="7 8">
        <text>guanosine(966) in 16S rRNA + S-adenosyl-L-methionine = N(2)-methylguanosine(966) in 16S rRNA + S-adenosyl-L-homocysteine + H(+)</text>
        <dbReference type="Rhea" id="RHEA:23548"/>
        <dbReference type="Rhea" id="RHEA-COMP:10211"/>
        <dbReference type="Rhea" id="RHEA-COMP:10212"/>
        <dbReference type="ChEBI" id="CHEBI:15378"/>
        <dbReference type="ChEBI" id="CHEBI:57856"/>
        <dbReference type="ChEBI" id="CHEBI:59789"/>
        <dbReference type="ChEBI" id="CHEBI:74269"/>
        <dbReference type="ChEBI" id="CHEBI:74481"/>
        <dbReference type="EC" id="2.1.1.171"/>
    </reaction>
</comment>
<dbReference type="EC" id="2.1.1.171" evidence="3 8"/>
<reference evidence="10 11" key="1">
    <citation type="submission" date="2013-09" db="EMBL/GenBank/DDBJ databases">
        <title>Genome sequencing of Arenimonas metalli.</title>
        <authorList>
            <person name="Chen F."/>
            <person name="Wang G."/>
        </authorList>
    </citation>
    <scope>NUCLEOTIDE SEQUENCE [LARGE SCALE GENOMIC DNA]</scope>
    <source>
        <strain evidence="10 11">CF5-1</strain>
    </source>
</reference>
<evidence type="ECO:0000256" key="9">
    <source>
        <dbReference type="SAM" id="MobiDB-lite"/>
    </source>
</evidence>
<organism evidence="10 11">
    <name type="scientific">Arenimonas metalli CF5-1</name>
    <dbReference type="NCBI Taxonomy" id="1384056"/>
    <lineage>
        <taxon>Bacteria</taxon>
        <taxon>Pseudomonadati</taxon>
        <taxon>Pseudomonadota</taxon>
        <taxon>Gammaproteobacteria</taxon>
        <taxon>Lysobacterales</taxon>
        <taxon>Lysobacteraceae</taxon>
        <taxon>Arenimonas</taxon>
    </lineage>
</organism>